<reference evidence="2 3" key="1">
    <citation type="submission" date="2016-09" db="EMBL/GenBank/DDBJ databases">
        <title>Genome-resolved meta-omics ties microbial dynamics to process performance in biotechnology for thiocyanate degradation.</title>
        <authorList>
            <person name="Kantor R.S."/>
            <person name="Huddy R.J."/>
            <person name="Iyer R."/>
            <person name="Thomas B.C."/>
            <person name="Brown C.T."/>
            <person name="Anantharaman K."/>
            <person name="Tringe S."/>
            <person name="Hettich R.L."/>
            <person name="Harrison S.T."/>
            <person name="Banfield J.F."/>
        </authorList>
    </citation>
    <scope>NUCLEOTIDE SEQUENCE [LARGE SCALE GENOMIC DNA]</scope>
    <source>
        <strain evidence="2">59-99</strain>
    </source>
</reference>
<evidence type="ECO:0000256" key="1">
    <source>
        <dbReference type="SAM" id="SignalP"/>
    </source>
</evidence>
<dbReference type="Proteomes" id="UP000184233">
    <property type="component" value="Unassembled WGS sequence"/>
</dbReference>
<evidence type="ECO:0000313" key="2">
    <source>
        <dbReference type="EMBL" id="OJX58271.1"/>
    </source>
</evidence>
<proteinExistence type="predicted"/>
<organism evidence="2 3">
    <name type="scientific">Candidatus Kapaibacterium thiocyanatum</name>
    <dbReference type="NCBI Taxonomy" id="1895771"/>
    <lineage>
        <taxon>Bacteria</taxon>
        <taxon>Pseudomonadati</taxon>
        <taxon>Candidatus Kapaibacteriota</taxon>
        <taxon>Candidatus Kapaibacteriia</taxon>
        <taxon>Candidatus Kapaibacteriales</taxon>
        <taxon>Candidatus Kapaibacteriaceae</taxon>
        <taxon>Candidatus Kapaibacterium</taxon>
    </lineage>
</organism>
<protein>
    <recommendedName>
        <fullName evidence="4">DUF4397 domain-containing protein</fullName>
    </recommendedName>
</protein>
<evidence type="ECO:0008006" key="4">
    <source>
        <dbReference type="Google" id="ProtNLM"/>
    </source>
</evidence>
<keyword evidence="1" id="KW-0732">Signal</keyword>
<name>A0A1M3L0M2_9BACT</name>
<sequence length="656" mass="68594">MAMKRNVIVMLAVVLLCAACASEDQSIINPPPNSNNVSLRLFNMVPDGASRRMLLELNIQTSEVPSASFSAVVGAPSDSSFIEILRGSTSEYRSDKRMMFIRNSVYDVFTIASPNAAPVLDTIILHNATAALLTTNDASVRLVNMVPDTLRKYRLRIGCPSGAILHDTVGYGGASLYASMAPGQAVFSLMETTAAGERLLGILEGTLKDRAPYSIITYTMQGDATPQVMFIEETDLTPGATRPLLPVAARTADFRIVNTASEAVTVQHSSSGQPLAVSLPQNTVSAWNNVPTCISDRPDGFDVSFTGGATLNDSISLGVRSHYTMVTADSAGAKRSIIIAPQRQPADAASKALVRVVHVAPSTGRVGVSIGGRSDASQSNGISAGMVLARSLAFGAVSDVQAVAPGTLPLTITTSMTPTAMLQVASMSVEAGGEYLIILTSNPDGTIAASLLSSATENGPLTPAGTAALVTVVNGSPTDEFETVSIGTMIGNGKLYYRNTMATVAATGSIPVQIGGVTTSLAVEAGKRSLAIYAEGGGTPGIIGIVSDPLLPQFGRSMRRVINATEDVALVSVAYDSIPKSDPGAERMADRVAYGTASPVNTVVNERRGTLFFYDSDAFTQIYTLPVQYAPLGNCTSLIVTGNKTKGYEVIVLQEF</sequence>
<feature type="chain" id="PRO_5012205946" description="DUF4397 domain-containing protein" evidence="1">
    <location>
        <begin position="22"/>
        <end position="656"/>
    </location>
</feature>
<comment type="caution">
    <text evidence="2">The sequence shown here is derived from an EMBL/GenBank/DDBJ whole genome shotgun (WGS) entry which is preliminary data.</text>
</comment>
<dbReference type="EMBL" id="MKVH01000019">
    <property type="protein sequence ID" value="OJX58271.1"/>
    <property type="molecule type" value="Genomic_DNA"/>
</dbReference>
<evidence type="ECO:0000313" key="3">
    <source>
        <dbReference type="Proteomes" id="UP000184233"/>
    </source>
</evidence>
<dbReference type="AlphaFoldDB" id="A0A1M3L0M2"/>
<dbReference type="STRING" id="1895771.BGO89_03310"/>
<gene>
    <name evidence="2" type="ORF">BGO89_03310</name>
</gene>
<accession>A0A1M3L0M2</accession>
<feature type="signal peptide" evidence="1">
    <location>
        <begin position="1"/>
        <end position="21"/>
    </location>
</feature>